<dbReference type="Proteomes" id="UP001155128">
    <property type="component" value="Unassembled WGS sequence"/>
</dbReference>
<feature type="transmembrane region" description="Helical" evidence="1">
    <location>
        <begin position="69"/>
        <end position="88"/>
    </location>
</feature>
<sequence>MPYRHAHWWVLACFGVILLGFWPSYWSVATTSPWPFHLHGIVATVWVLMVAAQVWTIHKKKRGLHRATGQASLYLFPFLIMGLTAIGARNAQGYATDPGPVSAMFGESFLLGLWIAVAAYVVLFYRAMKYRRKVWVHSAYLLGTPVILFESPAGRAMNGFVPGLQIRGPEDFGHVLDGILVSDALMVALCLVLWWRAKKHSNAWGVVAAFVAAQMVLMYGAYHWWSIESWVMAAATIPMPVMLAFGFILGAATSWLGWQAGKGSASVRPAGAVPAE</sequence>
<name>A0A9X2EGU7_9SPHN</name>
<protein>
    <submittedName>
        <fullName evidence="2">Uncharacterized protein</fullName>
    </submittedName>
</protein>
<dbReference type="EMBL" id="JAMSHT010000001">
    <property type="protein sequence ID" value="MCM8557773.1"/>
    <property type="molecule type" value="Genomic_DNA"/>
</dbReference>
<feature type="transmembrane region" description="Helical" evidence="1">
    <location>
        <begin position="134"/>
        <end position="152"/>
    </location>
</feature>
<keyword evidence="1" id="KW-0472">Membrane</keyword>
<proteinExistence type="predicted"/>
<evidence type="ECO:0000313" key="3">
    <source>
        <dbReference type="Proteomes" id="UP001155128"/>
    </source>
</evidence>
<feature type="transmembrane region" description="Helical" evidence="1">
    <location>
        <begin position="237"/>
        <end position="258"/>
    </location>
</feature>
<feature type="transmembrane region" description="Helical" evidence="1">
    <location>
        <begin position="202"/>
        <end position="225"/>
    </location>
</feature>
<evidence type="ECO:0000256" key="1">
    <source>
        <dbReference type="SAM" id="Phobius"/>
    </source>
</evidence>
<keyword evidence="1" id="KW-0812">Transmembrane</keyword>
<dbReference type="AlphaFoldDB" id="A0A9X2EGU7"/>
<feature type="transmembrane region" description="Helical" evidence="1">
    <location>
        <begin position="38"/>
        <end position="57"/>
    </location>
</feature>
<organism evidence="2 3">
    <name type="scientific">Sphingomicrobium sediminis</name>
    <dbReference type="NCBI Taxonomy" id="2950949"/>
    <lineage>
        <taxon>Bacteria</taxon>
        <taxon>Pseudomonadati</taxon>
        <taxon>Pseudomonadota</taxon>
        <taxon>Alphaproteobacteria</taxon>
        <taxon>Sphingomonadales</taxon>
        <taxon>Sphingomonadaceae</taxon>
        <taxon>Sphingomicrobium</taxon>
    </lineage>
</organism>
<evidence type="ECO:0000313" key="2">
    <source>
        <dbReference type="EMBL" id="MCM8557773.1"/>
    </source>
</evidence>
<gene>
    <name evidence="2" type="ORF">NDO55_08065</name>
</gene>
<comment type="caution">
    <text evidence="2">The sequence shown here is derived from an EMBL/GenBank/DDBJ whole genome shotgun (WGS) entry which is preliminary data.</text>
</comment>
<feature type="transmembrane region" description="Helical" evidence="1">
    <location>
        <begin position="172"/>
        <end position="195"/>
    </location>
</feature>
<feature type="transmembrane region" description="Helical" evidence="1">
    <location>
        <begin position="7"/>
        <end position="26"/>
    </location>
</feature>
<accession>A0A9X2EGU7</accession>
<keyword evidence="1" id="KW-1133">Transmembrane helix</keyword>
<feature type="transmembrane region" description="Helical" evidence="1">
    <location>
        <begin position="108"/>
        <end position="127"/>
    </location>
</feature>
<keyword evidence="3" id="KW-1185">Reference proteome</keyword>
<dbReference type="RefSeq" id="WP_252114133.1">
    <property type="nucleotide sequence ID" value="NZ_JAMSHT010000001.1"/>
</dbReference>
<reference evidence="2" key="1">
    <citation type="submission" date="2022-06" db="EMBL/GenBank/DDBJ databases">
        <title>Sphingomicrobium sedimins sp. nov., a marine bacterium isolated from tidal flat.</title>
        <authorList>
            <person name="Kim C.-H."/>
            <person name="Yoo Y."/>
            <person name="Kim J.-J."/>
        </authorList>
    </citation>
    <scope>NUCLEOTIDE SEQUENCE</scope>
    <source>
        <strain evidence="2">GRR-S6-50</strain>
    </source>
</reference>